<keyword evidence="3" id="KW-0040">ANK repeat</keyword>
<feature type="domain" description="BTB" evidence="6">
    <location>
        <begin position="458"/>
        <end position="572"/>
    </location>
</feature>
<feature type="region of interest" description="Disordered" evidence="5">
    <location>
        <begin position="1090"/>
        <end position="1109"/>
    </location>
</feature>
<feature type="region of interest" description="Disordered" evidence="5">
    <location>
        <begin position="1"/>
        <end position="71"/>
    </location>
</feature>
<keyword evidence="8" id="KW-1185">Reference proteome</keyword>
<dbReference type="SUPFAM" id="SSF54695">
    <property type="entry name" value="POZ domain"/>
    <property type="match status" value="1"/>
</dbReference>
<keyword evidence="1" id="KW-0880">Kelch repeat</keyword>
<dbReference type="Pfam" id="PF12796">
    <property type="entry name" value="Ank_2"/>
    <property type="match status" value="1"/>
</dbReference>
<dbReference type="SUPFAM" id="SSF48403">
    <property type="entry name" value="Ankyrin repeat"/>
    <property type="match status" value="1"/>
</dbReference>
<dbReference type="Pfam" id="PF02214">
    <property type="entry name" value="BTB_2"/>
    <property type="match status" value="1"/>
</dbReference>
<accession>A0ABP0S5D6</accession>
<feature type="compositionally biased region" description="Basic residues" evidence="5">
    <location>
        <begin position="2051"/>
        <end position="2064"/>
    </location>
</feature>
<feature type="coiled-coil region" evidence="4">
    <location>
        <begin position="88"/>
        <end position="166"/>
    </location>
</feature>
<keyword evidence="4" id="KW-0175">Coiled coil</keyword>
<dbReference type="InterPro" id="IPR006652">
    <property type="entry name" value="Kelch_1"/>
</dbReference>
<dbReference type="InterPro" id="IPR011333">
    <property type="entry name" value="SKP1/BTB/POZ_sf"/>
</dbReference>
<dbReference type="InterPro" id="IPR003131">
    <property type="entry name" value="T1-type_BTB"/>
</dbReference>
<dbReference type="InterPro" id="IPR000210">
    <property type="entry name" value="BTB/POZ_dom"/>
</dbReference>
<comment type="caution">
    <text evidence="7">The sequence shown here is derived from an EMBL/GenBank/DDBJ whole genome shotgun (WGS) entry which is preliminary data.</text>
</comment>
<dbReference type="Proteomes" id="UP001642484">
    <property type="component" value="Unassembled WGS sequence"/>
</dbReference>
<protein>
    <recommendedName>
        <fullName evidence="6">BTB domain-containing protein</fullName>
    </recommendedName>
</protein>
<dbReference type="SUPFAM" id="SSF117281">
    <property type="entry name" value="Kelch motif"/>
    <property type="match status" value="1"/>
</dbReference>
<dbReference type="Gene3D" id="1.25.40.20">
    <property type="entry name" value="Ankyrin repeat-containing domain"/>
    <property type="match status" value="1"/>
</dbReference>
<dbReference type="Gene3D" id="2.120.10.80">
    <property type="entry name" value="Kelch-type beta propeller"/>
    <property type="match status" value="1"/>
</dbReference>
<evidence type="ECO:0000256" key="4">
    <source>
        <dbReference type="SAM" id="Coils"/>
    </source>
</evidence>
<sequence>MSNLWERHGILHGPPFGQAPLPTTQPPATAPAHMLGPAGSPGSRPFSANPSSPYGSWDQLPAGPVDEDADPDFEEMVSDLRRSFVGWLKKAELETKQHRSELRRGRQAFEEEKLSVWQQFMAEKQREVEKIREDRRHAEEEMATHLRQVQTDIEEARSRISEERQRVPLIPPTAGGFGAAMGNSAVAVKGIEALCCNSLEGEGQEDMISPDLAQALFMHEVPVHVNATMEEEVGQAVASLKESRPRRGLDEEDRSRRLLLTAVQHDDAPVVLQFVADGAAAADMGEALRLAAGRGSASVVRELVAVGLSVNDGCRGTGYTPLHLAAAGGHVVVCELLLDALADVHKQVDGITALSLARKMGNMEVEEVIERHVATLLMHDQGNVADEAAQYRRAHVLPRVSAMLSEAVLQAAPFEEVEQEGSQRRRSVAHEYEKFRQEYGLFEADRQRLANPQLAAESTVDLNVGGTIFETTRSTLVQQSGSFLESLLSGRYQISRDRYGRIFLNRSLAKTLRSPEVSDPDHFRTILNFLRNPHTPPMPRDSAESEALVQEASFYGVHFFPFPLVFAVGGHDGYEHLRAMEVLDVGNQCWRPCRAMATERTYFGAATLRNRLHVFGGQNLDYKALCDVEIYDCLRDTWEAGSAMRFARRNCGCCELEGRIYAIGGFDGTRIIDSVEAYDSRLKSWMQMEPLPTGRSSPMATVNGGKLWVLGGTSGTRLRTVDVFDPRANRWESLKTEMVDARSAGQAANCVHHVFAMGGTDNDHRIHFSAECLDPDDHVFTLRAPMQEARMDFAAAVISDSIMVTGGQNGSVLSSSEFYRPELDEWQVHHSPFSARDMRLYNADVDEAERNREEFEEFDEPEDEECVGVSKSFFDLRQRTLSGMDLTPAFRVVVLGLSRKLKNNTKDRVFSEPSTRTRMQEQQTSNHYCEDSIPYSEMEDALGRYFRVLDADMQRFANLHEILRDAADTRMFQSDKAGAAGASLVGAPSAVMATHTAGINLLHDGMREIAVDLKLNAQRSISAGSAAPQISYSKYADFLDEALVLCDQLRRKNEETEGDLIGQLGNTEWDVELQQQRLRAMAKLTEAKLAANPEGSAPSHKPLSMGGSNPERPVLEAWRLQFDEEWEKLGGDLNDFSPSIAMSGASSSSAAPNTEAQWEAVIIGLGVGLENPKQRLESPVRDAQRLAETVKKCGLCSDPILVTDDVRLQSKSDIQNALSRAVQKMKTGSKLLVYFGGHAYDTGHDDFGIPVTSHCTDSDDDLGVHDCDDTSSLRDDCFGLTVVLPHGLQQPKELFLLEDLVIRTVAGSECGPLNVLIISAACRHCLTGAEGSQETPEREREWFQSMKNLPEAFLVEVFEACKRFEHHDAFAVREMLDEIGRCYQDGTPRVGNMLRLEEEIKPIWEQDPEVDLTYWFCCEKLGLSGGQADDLATCIYNGCRALKIEPHVLLAKGSVWVILIVHERLSRQQSATIAKLFDQFIQDRKKTSLSWMFATRPRRWSPLLVPPGLRQVVQFVRFLADELPPILLLNVRGVRPLVLNWLKRTEQHQHLKEWQLRTVYRGKDLGDDEWVQETYSLRYLICQDWTQWDDPELVNAVMKTVLQLPKKRRGCEFLEGRVGAELAYLYKAMNATMNVPQVDTIRELLQTSTLSPRALVRRLVTAFLELQTVEPKQEQLKMQPEDVPEGLILQPQDDSWRKVLFGGDVSHDSSVLPMEFNATSAQAGASRPRGSEEFRPPIPKGSTTIERDVWPSYLHFTSVNRYWDWGKLLFFVPSDPQVLCSLRAASRHFRERVETRWWNAQVQLAKSFVDQHVAAFFGLDVGGHEEEQEAFARQMLLWVRPLLVNQPWRAETSGLAGVTGEDVTPQAAYISLRGAMINLSERRDEVLRDVLQQARYIEGHHLMHSRTAHTVVSQADRRMLEGPMSSMIANLETSEVRSEDATSAAVAHTEMTREGNPVQEFMVLMSRHGIPDEQALELFADLRRGGFIADRYFSEEEDVSGDEDRRHQATPGESEFYLGASFSRRNPSMPEDLLDFHDEEEASCSTDSSLRRRRRRRPHGRRRPTPPTQELSMMMQFDARFVEEGPSQPRGSEEFSPAVPNESDTMDRDAQTAWAAPLDLHGVEQFDPRRESWRKLLLFLPSDPQVLCSLRAASRHVRTCVETQWWNAQVQLAKSFVDQHVAAFCGPDVGGHEEEQEAFARQMLLWVRPLLVNQPWRAETSGLAGVTGEDVTPQAAYISLRGAMINLSERRAKVLRDVLQQARYIEGHHLMHSRTAHTVVSQADRRMLEGPMSSMIANLETSEVRSEDAISTSVVHTEMTREGAAEQEFMVLMSRHGIPDQQALELFESMHGMGFLADRYFSEEEDVASSNSWVVV</sequence>
<dbReference type="SMART" id="SM00612">
    <property type="entry name" value="Kelch"/>
    <property type="match status" value="6"/>
</dbReference>
<reference evidence="7 8" key="1">
    <citation type="submission" date="2024-02" db="EMBL/GenBank/DDBJ databases">
        <authorList>
            <person name="Chen Y."/>
            <person name="Shah S."/>
            <person name="Dougan E. K."/>
            <person name="Thang M."/>
            <person name="Chan C."/>
        </authorList>
    </citation>
    <scope>NUCLEOTIDE SEQUENCE [LARGE SCALE GENOMIC DNA]</scope>
</reference>
<dbReference type="SMART" id="SM00248">
    <property type="entry name" value="ANK"/>
    <property type="match status" value="3"/>
</dbReference>
<evidence type="ECO:0000256" key="2">
    <source>
        <dbReference type="ARBA" id="ARBA00022737"/>
    </source>
</evidence>
<feature type="region of interest" description="Disordered" evidence="5">
    <location>
        <begin position="1995"/>
        <end position="2108"/>
    </location>
</feature>
<keyword evidence="2" id="KW-0677">Repeat</keyword>
<dbReference type="Gene3D" id="3.40.50.1460">
    <property type="match status" value="1"/>
</dbReference>
<evidence type="ECO:0000259" key="6">
    <source>
        <dbReference type="SMART" id="SM00225"/>
    </source>
</evidence>
<dbReference type="Pfam" id="PF24681">
    <property type="entry name" value="Kelch_KLHDC2_KLHL20_DRC7"/>
    <property type="match status" value="1"/>
</dbReference>
<name>A0ABP0S5D6_9DINO</name>
<dbReference type="Gene3D" id="3.30.710.10">
    <property type="entry name" value="Potassium Channel Kv1.1, Chain A"/>
    <property type="match status" value="1"/>
</dbReference>
<dbReference type="InterPro" id="IPR002110">
    <property type="entry name" value="Ankyrin_rpt"/>
</dbReference>
<evidence type="ECO:0000313" key="8">
    <source>
        <dbReference type="Proteomes" id="UP001642484"/>
    </source>
</evidence>
<feature type="repeat" description="ANK" evidence="3">
    <location>
        <begin position="317"/>
        <end position="349"/>
    </location>
</feature>
<organism evidence="7 8">
    <name type="scientific">Durusdinium trenchii</name>
    <dbReference type="NCBI Taxonomy" id="1381693"/>
    <lineage>
        <taxon>Eukaryota</taxon>
        <taxon>Sar</taxon>
        <taxon>Alveolata</taxon>
        <taxon>Dinophyceae</taxon>
        <taxon>Suessiales</taxon>
        <taxon>Symbiodiniaceae</taxon>
        <taxon>Durusdinium</taxon>
    </lineage>
</organism>
<dbReference type="PANTHER" id="PTHR46344:SF27">
    <property type="entry name" value="KELCH REPEAT SUPERFAMILY PROTEIN"/>
    <property type="match status" value="1"/>
</dbReference>
<evidence type="ECO:0000256" key="3">
    <source>
        <dbReference type="PROSITE-ProRule" id="PRU00023"/>
    </source>
</evidence>
<dbReference type="PROSITE" id="PS50088">
    <property type="entry name" value="ANK_REPEAT"/>
    <property type="match status" value="1"/>
</dbReference>
<dbReference type="PANTHER" id="PTHR46344">
    <property type="entry name" value="OS02G0202900 PROTEIN"/>
    <property type="match status" value="1"/>
</dbReference>
<dbReference type="EMBL" id="CAXAMN010027006">
    <property type="protein sequence ID" value="CAK9107560.1"/>
    <property type="molecule type" value="Genomic_DNA"/>
</dbReference>
<feature type="region of interest" description="Disordered" evidence="5">
    <location>
        <begin position="1721"/>
        <end position="1740"/>
    </location>
</feature>
<evidence type="ECO:0000256" key="1">
    <source>
        <dbReference type="ARBA" id="ARBA00022441"/>
    </source>
</evidence>
<gene>
    <name evidence="7" type="ORF">CCMP2556_LOCUS50189</name>
</gene>
<dbReference type="SMART" id="SM00225">
    <property type="entry name" value="BTB"/>
    <property type="match status" value="1"/>
</dbReference>
<proteinExistence type="predicted"/>
<dbReference type="CDD" id="cd18316">
    <property type="entry name" value="BTB_POZ_KCTD-like"/>
    <property type="match status" value="1"/>
</dbReference>
<evidence type="ECO:0000256" key="5">
    <source>
        <dbReference type="SAM" id="MobiDB-lite"/>
    </source>
</evidence>
<evidence type="ECO:0000313" key="7">
    <source>
        <dbReference type="EMBL" id="CAK9107560.1"/>
    </source>
</evidence>
<dbReference type="InterPro" id="IPR015915">
    <property type="entry name" value="Kelch-typ_b-propeller"/>
</dbReference>
<dbReference type="InterPro" id="IPR036770">
    <property type="entry name" value="Ankyrin_rpt-contain_sf"/>
</dbReference>
<dbReference type="PROSITE" id="PS50297">
    <property type="entry name" value="ANK_REP_REGION"/>
    <property type="match status" value="1"/>
</dbReference>